<dbReference type="EMBL" id="CP116967">
    <property type="protein sequence ID" value="WNM59258.1"/>
    <property type="molecule type" value="Genomic_DNA"/>
</dbReference>
<dbReference type="AlphaFoldDB" id="A0AA96GCI1"/>
<keyword evidence="4" id="KW-1185">Reference proteome</keyword>
<dbReference type="InterPro" id="IPR039448">
    <property type="entry name" value="Beta_helix"/>
</dbReference>
<protein>
    <submittedName>
        <fullName evidence="3">Right-handed parallel beta-helix repeat-containing protein</fullName>
    </submittedName>
</protein>
<name>A0AA96GCI1_9BACT</name>
<gene>
    <name evidence="3" type="ORF">PP769_05695</name>
</gene>
<keyword evidence="1" id="KW-0677">Repeat</keyword>
<evidence type="ECO:0000313" key="4">
    <source>
        <dbReference type="Proteomes" id="UP001302719"/>
    </source>
</evidence>
<dbReference type="PANTHER" id="PTHR22990">
    <property type="entry name" value="F-BOX ONLY PROTEIN"/>
    <property type="match status" value="1"/>
</dbReference>
<dbReference type="Proteomes" id="UP001302719">
    <property type="component" value="Chromosome"/>
</dbReference>
<proteinExistence type="predicted"/>
<evidence type="ECO:0000313" key="3">
    <source>
        <dbReference type="EMBL" id="WNM59258.1"/>
    </source>
</evidence>
<evidence type="ECO:0000256" key="1">
    <source>
        <dbReference type="ARBA" id="ARBA00022737"/>
    </source>
</evidence>
<dbReference type="PANTHER" id="PTHR22990:SF15">
    <property type="entry name" value="F-BOX ONLY PROTEIN 10"/>
    <property type="match status" value="1"/>
</dbReference>
<dbReference type="SUPFAM" id="SSF51126">
    <property type="entry name" value="Pectin lyase-like"/>
    <property type="match status" value="1"/>
</dbReference>
<dbReference type="Pfam" id="PF13229">
    <property type="entry name" value="Beta_helix"/>
    <property type="match status" value="1"/>
</dbReference>
<dbReference type="RefSeq" id="WP_312645967.1">
    <property type="nucleotide sequence ID" value="NZ_CP116967.1"/>
</dbReference>
<sequence>MSAEHSPLYEPPPNPFGGKTLIVDAEHPDCFTLPSEALAHAQQDDQIFIRPGVYEDRLVMTERSIHLVGAGRDQVTIFNRRSGPCYLQRVSGGQISGITFRYVGSDQHSALNILDSVCTISHCRATEGLLSGVVIYGPDCRPTLFDNEISHNRESGIFSFAGAQPYLRENTCFGNHHFGMAARDEGTRPDMIKNICRENMLSGILLFHLAKALILENTCEENAHWGIVLTPDCESTPKSDDLPQSNHLVHNPRGAYTLTTEPLADIGR</sequence>
<dbReference type="InterPro" id="IPR011050">
    <property type="entry name" value="Pectin_lyase_fold/virulence"/>
</dbReference>
<evidence type="ECO:0000259" key="2">
    <source>
        <dbReference type="Pfam" id="PF13229"/>
    </source>
</evidence>
<dbReference type="Gene3D" id="2.160.20.10">
    <property type="entry name" value="Single-stranded right-handed beta-helix, Pectin lyase-like"/>
    <property type="match status" value="1"/>
</dbReference>
<feature type="domain" description="Right handed beta helix" evidence="2">
    <location>
        <begin position="91"/>
        <end position="230"/>
    </location>
</feature>
<organism evidence="3 4">
    <name type="scientific">Candidatus Nitrospira allomarina</name>
    <dbReference type="NCBI Taxonomy" id="3020900"/>
    <lineage>
        <taxon>Bacteria</taxon>
        <taxon>Pseudomonadati</taxon>
        <taxon>Nitrospirota</taxon>
        <taxon>Nitrospiria</taxon>
        <taxon>Nitrospirales</taxon>
        <taxon>Nitrospiraceae</taxon>
        <taxon>Nitrospira</taxon>
    </lineage>
</organism>
<dbReference type="InterPro" id="IPR051550">
    <property type="entry name" value="SCF-Subunits/Alg-Epimerases"/>
</dbReference>
<dbReference type="KEGG" id="nall:PP769_05695"/>
<reference evidence="3 4" key="1">
    <citation type="submission" date="2023-01" db="EMBL/GenBank/DDBJ databases">
        <title>Cultivation and genomic characterization of new, ubiquitous marine nitrite-oxidizing bacteria from the Nitrospirales.</title>
        <authorList>
            <person name="Mueller A.J."/>
            <person name="Daebeler A."/>
            <person name="Herbold C.W."/>
            <person name="Kirkegaard R.H."/>
            <person name="Daims H."/>
        </authorList>
    </citation>
    <scope>NUCLEOTIDE SEQUENCE [LARGE SCALE GENOMIC DNA]</scope>
    <source>
        <strain evidence="3 4">VA</strain>
    </source>
</reference>
<accession>A0AA96GCI1</accession>
<dbReference type="InterPro" id="IPR012334">
    <property type="entry name" value="Pectin_lyas_fold"/>
</dbReference>